<evidence type="ECO:0000313" key="2">
    <source>
        <dbReference type="Proteomes" id="UP000031307"/>
    </source>
</evidence>
<name>A0A0C1ENE7_9BACT</name>
<dbReference type="AlphaFoldDB" id="A0A0C1ENE7"/>
<dbReference type="PATRIC" id="fig|83552.4.peg.946"/>
<dbReference type="Proteomes" id="UP000031307">
    <property type="component" value="Unassembled WGS sequence"/>
</dbReference>
<gene>
    <name evidence="1" type="ORF">DB43_FM00110</name>
</gene>
<evidence type="ECO:0000313" key="1">
    <source>
        <dbReference type="EMBL" id="KIA77859.1"/>
    </source>
</evidence>
<dbReference type="EMBL" id="JSAM01000057">
    <property type="protein sequence ID" value="KIA77859.1"/>
    <property type="molecule type" value="Genomic_DNA"/>
</dbReference>
<sequence>MKERFLNRLDNLSEYETKFLYDFSCGKFNEKSQKDVNAMGDIFQSMALEELIINGIICKEETWISHIKATIFGGQFIAYIQLLASKEL</sequence>
<accession>A0A0C1ENE7</accession>
<reference evidence="1 2" key="1">
    <citation type="journal article" date="2014" name="Mol. Biol. Evol.">
        <title>Massive expansion of Ubiquitination-related gene families within the Chlamydiae.</title>
        <authorList>
            <person name="Domman D."/>
            <person name="Collingro A."/>
            <person name="Lagkouvardos I."/>
            <person name="Gehre L."/>
            <person name="Weinmaier T."/>
            <person name="Rattei T."/>
            <person name="Subtil A."/>
            <person name="Horn M."/>
        </authorList>
    </citation>
    <scope>NUCLEOTIDE SEQUENCE [LARGE SCALE GENOMIC DNA]</scope>
    <source>
        <strain evidence="1 2">OEW1</strain>
    </source>
</reference>
<protein>
    <submittedName>
        <fullName evidence="1">Uncharacterized protein</fullName>
    </submittedName>
</protein>
<proteinExistence type="predicted"/>
<organism evidence="1 2">
    <name type="scientific">Parachlamydia acanthamoebae</name>
    <dbReference type="NCBI Taxonomy" id="83552"/>
    <lineage>
        <taxon>Bacteria</taxon>
        <taxon>Pseudomonadati</taxon>
        <taxon>Chlamydiota</taxon>
        <taxon>Chlamydiia</taxon>
        <taxon>Parachlamydiales</taxon>
        <taxon>Parachlamydiaceae</taxon>
        <taxon>Parachlamydia</taxon>
    </lineage>
</organism>
<comment type="caution">
    <text evidence="1">The sequence shown here is derived from an EMBL/GenBank/DDBJ whole genome shotgun (WGS) entry which is preliminary data.</text>
</comment>